<feature type="transmembrane region" description="Helical" evidence="1">
    <location>
        <begin position="65"/>
        <end position="83"/>
    </location>
</feature>
<feature type="transmembrane region" description="Helical" evidence="1">
    <location>
        <begin position="41"/>
        <end position="59"/>
    </location>
</feature>
<dbReference type="EMBL" id="FOAF01000009">
    <property type="protein sequence ID" value="SEM23444.1"/>
    <property type="molecule type" value="Genomic_DNA"/>
</dbReference>
<evidence type="ECO:0000256" key="1">
    <source>
        <dbReference type="SAM" id="Phobius"/>
    </source>
</evidence>
<dbReference type="Proteomes" id="UP000199421">
    <property type="component" value="Unassembled WGS sequence"/>
</dbReference>
<protein>
    <submittedName>
        <fullName evidence="2">Uncharacterized protein</fullName>
    </submittedName>
</protein>
<gene>
    <name evidence="2" type="ORF">SAMN05661044_04602</name>
</gene>
<feature type="transmembrane region" description="Helical" evidence="1">
    <location>
        <begin position="151"/>
        <end position="166"/>
    </location>
</feature>
<feature type="transmembrane region" description="Helical" evidence="1">
    <location>
        <begin position="186"/>
        <end position="204"/>
    </location>
</feature>
<keyword evidence="3" id="KW-1185">Reference proteome</keyword>
<dbReference type="AlphaFoldDB" id="A0A1H7WQ05"/>
<name>A0A1H7WQ05_OLID1</name>
<dbReference type="RefSeq" id="WP_093329487.1">
    <property type="nucleotide sequence ID" value="NZ_FOAF01000009.1"/>
</dbReference>
<organism evidence="2 3">
    <name type="scientific">Olivibacter domesticus</name>
    <name type="common">Pseudosphingobacterium domesticum</name>
    <dbReference type="NCBI Taxonomy" id="407022"/>
    <lineage>
        <taxon>Bacteria</taxon>
        <taxon>Pseudomonadati</taxon>
        <taxon>Bacteroidota</taxon>
        <taxon>Sphingobacteriia</taxon>
        <taxon>Sphingobacteriales</taxon>
        <taxon>Sphingobacteriaceae</taxon>
        <taxon>Olivibacter</taxon>
    </lineage>
</organism>
<proteinExistence type="predicted"/>
<accession>A0A1H7WQ05</accession>
<keyword evidence="1" id="KW-0812">Transmembrane</keyword>
<sequence length="235" mass="27478">MKKLITSAILQDLYRYYYHNLSYFALVTNGKPKLHSYKLKGILLLFIAVMLGTLVSSFFLKEVFVISFFLVGFIGFSVSMLWFDRYEKRSLKKNNPQFIEKGDTINQMAIYEHRIAELKNYFIKNDLFEERSMDKAIKGLEKERGEAQRRIIFKLAIGAGILSLTWEDIRNMLLMPFHMVPEQYEPFVVLPLVLISAMVLYAIVSPMNEMKVGRWPLHEQLLGILKDMREQMGSN</sequence>
<evidence type="ECO:0000313" key="3">
    <source>
        <dbReference type="Proteomes" id="UP000199421"/>
    </source>
</evidence>
<keyword evidence="1" id="KW-0472">Membrane</keyword>
<keyword evidence="1" id="KW-1133">Transmembrane helix</keyword>
<reference evidence="3" key="1">
    <citation type="submission" date="2016-10" db="EMBL/GenBank/DDBJ databases">
        <authorList>
            <person name="Varghese N."/>
            <person name="Submissions S."/>
        </authorList>
    </citation>
    <scope>NUCLEOTIDE SEQUENCE [LARGE SCALE GENOMIC DNA]</scope>
    <source>
        <strain evidence="3">DSM 18733</strain>
    </source>
</reference>
<evidence type="ECO:0000313" key="2">
    <source>
        <dbReference type="EMBL" id="SEM23444.1"/>
    </source>
</evidence>